<dbReference type="Proteomes" id="UP001341281">
    <property type="component" value="Chromosome 09"/>
</dbReference>
<dbReference type="PANTHER" id="PTHR46033">
    <property type="entry name" value="PROTEIN MAIN-LIKE 2"/>
    <property type="match status" value="1"/>
</dbReference>
<sequence length="195" mass="21912">MGLAMYRRRYDRMADPQYLFLDAAYEAKHRAGRIADGKDLPPLRGHTHTQHLSWDERYAPFIREAGLLHLARVVTSRLPSLDPALLTALVDQVRDPHFPHAVRGEDHHPARHSDDLRASPLTASLRTSGVTTGWLCNHFGVCPPDAEPVEVERHARAWLWFLLACFLLPDSSGDTVDSALLPILDRPWAAIATFS</sequence>
<evidence type="ECO:0000313" key="2">
    <source>
        <dbReference type="Proteomes" id="UP001341281"/>
    </source>
</evidence>
<proteinExistence type="predicted"/>
<protein>
    <recommendedName>
        <fullName evidence="3">Aminotransferase-like plant mobile domain-containing protein</fullName>
    </recommendedName>
</protein>
<evidence type="ECO:0000313" key="1">
    <source>
        <dbReference type="EMBL" id="WVZ92501.1"/>
    </source>
</evidence>
<name>A0AAQ3XC68_PASNO</name>
<keyword evidence="2" id="KW-1185">Reference proteome</keyword>
<dbReference type="GO" id="GO:0010073">
    <property type="term" value="P:meristem maintenance"/>
    <property type="evidence" value="ECO:0007669"/>
    <property type="project" value="InterPro"/>
</dbReference>
<dbReference type="InterPro" id="IPR044824">
    <property type="entry name" value="MAIN-like"/>
</dbReference>
<gene>
    <name evidence="1" type="ORF">U9M48_038560</name>
</gene>
<accession>A0AAQ3XC68</accession>
<dbReference type="PANTHER" id="PTHR46033:SF82">
    <property type="entry name" value="AMINOTRANSFERASE-LIKE PLANT MOBILE DOMAIN-CONTAINING PROTEIN"/>
    <property type="match status" value="1"/>
</dbReference>
<dbReference type="EMBL" id="CP144753">
    <property type="protein sequence ID" value="WVZ92501.1"/>
    <property type="molecule type" value="Genomic_DNA"/>
</dbReference>
<dbReference type="AlphaFoldDB" id="A0AAQ3XC68"/>
<evidence type="ECO:0008006" key="3">
    <source>
        <dbReference type="Google" id="ProtNLM"/>
    </source>
</evidence>
<reference evidence="1 2" key="1">
    <citation type="submission" date="2024-02" db="EMBL/GenBank/DDBJ databases">
        <title>High-quality chromosome-scale genome assembly of Pensacola bahiagrass (Paspalum notatum Flugge var. saurae).</title>
        <authorList>
            <person name="Vega J.M."/>
            <person name="Podio M."/>
            <person name="Orjuela J."/>
            <person name="Siena L.A."/>
            <person name="Pessino S.C."/>
            <person name="Combes M.C."/>
            <person name="Mariac C."/>
            <person name="Albertini E."/>
            <person name="Pupilli F."/>
            <person name="Ortiz J.P.A."/>
            <person name="Leblanc O."/>
        </authorList>
    </citation>
    <scope>NUCLEOTIDE SEQUENCE [LARGE SCALE GENOMIC DNA]</scope>
    <source>
        <strain evidence="1">R1</strain>
        <tissue evidence="1">Leaf</tissue>
    </source>
</reference>
<organism evidence="1 2">
    <name type="scientific">Paspalum notatum var. saurae</name>
    <dbReference type="NCBI Taxonomy" id="547442"/>
    <lineage>
        <taxon>Eukaryota</taxon>
        <taxon>Viridiplantae</taxon>
        <taxon>Streptophyta</taxon>
        <taxon>Embryophyta</taxon>
        <taxon>Tracheophyta</taxon>
        <taxon>Spermatophyta</taxon>
        <taxon>Magnoliopsida</taxon>
        <taxon>Liliopsida</taxon>
        <taxon>Poales</taxon>
        <taxon>Poaceae</taxon>
        <taxon>PACMAD clade</taxon>
        <taxon>Panicoideae</taxon>
        <taxon>Andropogonodae</taxon>
        <taxon>Paspaleae</taxon>
        <taxon>Paspalinae</taxon>
        <taxon>Paspalum</taxon>
    </lineage>
</organism>